<keyword evidence="1" id="KW-1133">Transmembrane helix</keyword>
<dbReference type="EMBL" id="PREZ01000005">
    <property type="protein sequence ID" value="PPA69670.1"/>
    <property type="molecule type" value="Genomic_DNA"/>
</dbReference>
<accession>A0A2S5G9J3</accession>
<keyword evidence="3" id="KW-1185">Reference proteome</keyword>
<keyword evidence="1" id="KW-0472">Membrane</keyword>
<dbReference type="Proteomes" id="UP000239047">
    <property type="component" value="Unassembled WGS sequence"/>
</dbReference>
<proteinExistence type="predicted"/>
<name>A0A2S5G9J3_9BACL</name>
<dbReference type="AlphaFoldDB" id="A0A2S5G9J3"/>
<keyword evidence="1" id="KW-0812">Transmembrane</keyword>
<sequence length="170" mass="19171">MLTKRRAMIIRIVIFFAIFYALNAVIETRATSFKTPAEALSLEFPEQTAYSLIYNKDRTLAVAVTGDKLVTLREGLFGWKTTFSAEDIDSSMMVIDDGGDQKTLLGKIDKTVSQVQVDDQKTEMISTKDGAFYWLLFNPSEEILETESLNVSYLNKKGEKTKETVFNGIE</sequence>
<evidence type="ECO:0000256" key="1">
    <source>
        <dbReference type="SAM" id="Phobius"/>
    </source>
</evidence>
<dbReference type="RefSeq" id="WP_104058662.1">
    <property type="nucleotide sequence ID" value="NZ_PREZ01000005.1"/>
</dbReference>
<organism evidence="2 3">
    <name type="scientific">Jeotgalibacillus proteolyticus</name>
    <dbReference type="NCBI Taxonomy" id="2082395"/>
    <lineage>
        <taxon>Bacteria</taxon>
        <taxon>Bacillati</taxon>
        <taxon>Bacillota</taxon>
        <taxon>Bacilli</taxon>
        <taxon>Bacillales</taxon>
        <taxon>Caryophanaceae</taxon>
        <taxon>Jeotgalibacillus</taxon>
    </lineage>
</organism>
<feature type="transmembrane region" description="Helical" evidence="1">
    <location>
        <begin position="7"/>
        <end position="26"/>
    </location>
</feature>
<evidence type="ECO:0000313" key="3">
    <source>
        <dbReference type="Proteomes" id="UP000239047"/>
    </source>
</evidence>
<protein>
    <submittedName>
        <fullName evidence="2">Uncharacterized protein</fullName>
    </submittedName>
</protein>
<comment type="caution">
    <text evidence="2">The sequence shown here is derived from an EMBL/GenBank/DDBJ whole genome shotgun (WGS) entry which is preliminary data.</text>
</comment>
<gene>
    <name evidence="2" type="ORF">C4B60_14095</name>
</gene>
<evidence type="ECO:0000313" key="2">
    <source>
        <dbReference type="EMBL" id="PPA69670.1"/>
    </source>
</evidence>
<reference evidence="2 3" key="1">
    <citation type="submission" date="2018-02" db="EMBL/GenBank/DDBJ databases">
        <title>Jeotgalibacillus proteolyticum sp. nov. a protease producing bacterium isolated from ocean sediments of Laizhou Bay.</title>
        <authorList>
            <person name="Li Y."/>
        </authorList>
    </citation>
    <scope>NUCLEOTIDE SEQUENCE [LARGE SCALE GENOMIC DNA]</scope>
    <source>
        <strain evidence="2 3">22-7</strain>
    </source>
</reference>
<dbReference type="OrthoDB" id="9862536at2"/>